<comment type="caution">
    <text evidence="1">The sequence shown here is derived from an EMBL/GenBank/DDBJ whole genome shotgun (WGS) entry which is preliminary data.</text>
</comment>
<keyword evidence="2" id="KW-1185">Reference proteome</keyword>
<proteinExistence type="predicted"/>
<name>E8LK93_SUCHY</name>
<evidence type="ECO:0000313" key="1">
    <source>
        <dbReference type="EMBL" id="EFY07090.1"/>
    </source>
</evidence>
<dbReference type="Pfam" id="PF08011">
    <property type="entry name" value="PDDEXK_9"/>
    <property type="match status" value="1"/>
</dbReference>
<dbReference type="EMBL" id="AEVO01000052">
    <property type="protein sequence ID" value="EFY07090.1"/>
    <property type="molecule type" value="Genomic_DNA"/>
</dbReference>
<dbReference type="HOGENOM" id="CLU_1474442_0_0_6"/>
<sequence length="183" mass="20834">MPKQILLSQAGYFSIHESDGDDLYLQVPNLEIDRALSKLMLKYVLKSEQSPSSKHVISTLKTFSAQKIASLFTKILHEFSYTSKILVNESLCRDAIWQALLYSKVNVLRESTNLNGRSDLIAIIGNDALIFEFKLAKSQKQQTNLLREAKNQIEKQKYGLELLSGTMLHYFAYIIDAENQTIT</sequence>
<dbReference type="AlphaFoldDB" id="E8LK93"/>
<dbReference type="InterPro" id="IPR012547">
    <property type="entry name" value="PDDEXK_9"/>
</dbReference>
<reference evidence="1 2" key="1">
    <citation type="submission" date="2011-01" db="EMBL/GenBank/DDBJ databases">
        <authorList>
            <person name="Weinstock G."/>
            <person name="Sodergren E."/>
            <person name="Clifton S."/>
            <person name="Fulton L."/>
            <person name="Fulton B."/>
            <person name="Courtney L."/>
            <person name="Fronick C."/>
            <person name="Harrison M."/>
            <person name="Strong C."/>
            <person name="Farmer C."/>
            <person name="Delahaunty K."/>
            <person name="Markovic C."/>
            <person name="Hall O."/>
            <person name="Minx P."/>
            <person name="Tomlinson C."/>
            <person name="Mitreva M."/>
            <person name="Hou S."/>
            <person name="Chen J."/>
            <person name="Wollam A."/>
            <person name="Pepin K.H."/>
            <person name="Johnson M."/>
            <person name="Bhonagiri V."/>
            <person name="Zhang X."/>
            <person name="Suruliraj S."/>
            <person name="Warren W."/>
            <person name="Chinwalla A."/>
            <person name="Mardis E.R."/>
            <person name="Wilson R.K."/>
        </authorList>
    </citation>
    <scope>NUCLEOTIDE SEQUENCE [LARGE SCALE GENOMIC DNA]</scope>
    <source>
        <strain evidence="2">DSM 22608 / JCM 16073 / KCTC 15190 / YIT 12066</strain>
    </source>
</reference>
<dbReference type="Proteomes" id="UP000018458">
    <property type="component" value="Unassembled WGS sequence"/>
</dbReference>
<gene>
    <name evidence="1" type="ORF">HMPREF9444_01130</name>
</gene>
<dbReference type="RefSeq" id="WP_009143331.1">
    <property type="nucleotide sequence ID" value="NZ_GL830989.1"/>
</dbReference>
<evidence type="ECO:0000313" key="2">
    <source>
        <dbReference type="Proteomes" id="UP000018458"/>
    </source>
</evidence>
<dbReference type="STRING" id="762983.HMPREF9444_01130"/>
<accession>E8LK93</accession>
<protein>
    <submittedName>
        <fullName evidence="1">Uncharacterized protein</fullName>
    </submittedName>
</protein>
<organism evidence="1 2">
    <name type="scientific">Succinatimonas hippei (strain DSM 22608 / JCM 16073 / KCTC 15190 / YIT 12066)</name>
    <dbReference type="NCBI Taxonomy" id="762983"/>
    <lineage>
        <taxon>Bacteria</taxon>
        <taxon>Pseudomonadati</taxon>
        <taxon>Pseudomonadota</taxon>
        <taxon>Gammaproteobacteria</taxon>
        <taxon>Aeromonadales</taxon>
        <taxon>Succinivibrionaceae</taxon>
        <taxon>Succinatimonas</taxon>
    </lineage>
</organism>